<dbReference type="PRINTS" id="PR01705">
    <property type="entry name" value="TSP1REPEAT"/>
</dbReference>
<feature type="domain" description="Sema" evidence="12">
    <location>
        <begin position="43"/>
        <end position="485"/>
    </location>
</feature>
<dbReference type="Pfam" id="PF01403">
    <property type="entry name" value="Sema"/>
    <property type="match status" value="1"/>
</dbReference>
<dbReference type="GO" id="GO:0007411">
    <property type="term" value="P:axon guidance"/>
    <property type="evidence" value="ECO:0007669"/>
    <property type="project" value="TreeGrafter"/>
</dbReference>
<dbReference type="Proteomes" id="UP001153737">
    <property type="component" value="Chromosome 14"/>
</dbReference>
<dbReference type="Gene3D" id="2.130.10.10">
    <property type="entry name" value="YVTN repeat-like/Quinoprotein amine dehydrogenase"/>
    <property type="match status" value="1"/>
</dbReference>
<dbReference type="InterPro" id="IPR027231">
    <property type="entry name" value="Semaphorin"/>
</dbReference>
<dbReference type="FunFam" id="2.20.100.10:FF:000007">
    <property type="entry name" value="Thrombospondin 1"/>
    <property type="match status" value="1"/>
</dbReference>
<dbReference type="GO" id="GO:0071526">
    <property type="term" value="P:semaphorin-plexin signaling pathway"/>
    <property type="evidence" value="ECO:0007669"/>
    <property type="project" value="TreeGrafter"/>
</dbReference>
<dbReference type="SMART" id="SM00630">
    <property type="entry name" value="Sema"/>
    <property type="match status" value="1"/>
</dbReference>
<dbReference type="FunFam" id="2.130.10.10:FF:001151">
    <property type="entry name" value="Semaphorin 5C"/>
    <property type="match status" value="1"/>
</dbReference>
<dbReference type="OrthoDB" id="9988752at2759"/>
<dbReference type="GO" id="GO:0045499">
    <property type="term" value="F:chemorepellent activity"/>
    <property type="evidence" value="ECO:0007669"/>
    <property type="project" value="TreeGrafter"/>
</dbReference>
<evidence type="ECO:0000256" key="10">
    <source>
        <dbReference type="PROSITE-ProRule" id="PRU00352"/>
    </source>
</evidence>
<dbReference type="InterPro" id="IPR015943">
    <property type="entry name" value="WD40/YVTN_repeat-like_dom_sf"/>
</dbReference>
<keyword evidence="5" id="KW-0524">Neurogenesis</keyword>
<dbReference type="InterPro" id="IPR001627">
    <property type="entry name" value="Semap_dom"/>
</dbReference>
<comment type="caution">
    <text evidence="10">Lacks conserved residue(s) required for the propagation of feature annotation.</text>
</comment>
<evidence type="ECO:0000256" key="4">
    <source>
        <dbReference type="ARBA" id="ARBA00022782"/>
    </source>
</evidence>
<sequence length="1051" mass="118301">MNFSSKFIRENARMLSNGITTIFKVCVLALYSTSTAANLYNDFRFISYQDLQSSTTGFQSEGNTSFSQMLFDVSRNQIIAGARDGLYRLSLSKLKLLEYASWASPDTKRMSCIYKGQSEENCHNYIKVLLSNGRQILACGTNSFSPQCSWREIDNITNIRDMIEGVAKCPYNPSSNVTAFLSEDGEYYFGGPTDFSGSDSLISKSVGATILRTKQYNPYWLNEPQFVGSFESDRFVYFLFREAAVEFINCGKSVYSRIARVCKNDRGGEHAMLRDNWTTFLKARLNCSISSDYPFYFDEIQSMSYVANENIVYATFSTAPNSIAGSAICAFNLTAINYAFDGSFKHQQDMDSAWSSQTNNYVDHFSCEPSKRETNLPETSKYQLMDLAVQPTTLNPLHVTILERLTHLTVDIVETKLTNVHVIYVATSEGKIKKLSLLPPYRETCIVEIWQAVPDVAISIKNIQFLKETNSVYITTSEGLAQISTDHCNRHVSYETCKNAMDPYCGWNEREETCSVAPDGNPHSGFWRQPMNSCPVLDTPVDGGWSTWTDWSLCSHRVSSGSEQSDYCYCQTRSCNNPTPANNGKVCTGSPVQVANCTVHGGWSDWSAWSSCSATCGTAVKTRSRTCTNPAPAFGGRVCVGQDRSEAFCAESPPCPSQQIDGGWGPWSPWSACTVDCGGGYRLRQRKCDNPTPHNGGQHCRGNDIEYARCREEPCNEHKKTLTTDWYDVSTLQKRFKITCKAPVKHQNQIKIQIRDEEKHCSSANCNYEENEYAGWTPWNNWNDCSVTCGGGVQRRTRYCKRGRNCIGESTQTRECNTHNCEDTWGCWSEWSPCNVSCGWGVKTRSRICLGQKCNGPPIEQQPCEDQPCEGILGWGNWTEWSLCDDNSEQHRKRRCFHENPGPYMCQGKAVELRMCLGEISNEIFALGNQMEQSSCVSIGLSFFFIGAIVGILPGLIYLIFYILRRKKNTIPSSPHYMTAQQNPYISVPTREKLSKKQNNCSSSCSPNGTTKSIKHYADDFEVPSMTLKRNSHEVRNGHSKLYEGDKFLYD</sequence>
<dbReference type="Pfam" id="PF00090">
    <property type="entry name" value="TSP_1"/>
    <property type="match status" value="5"/>
</dbReference>
<dbReference type="SUPFAM" id="SSF82895">
    <property type="entry name" value="TSP-1 type 1 repeat"/>
    <property type="match status" value="6"/>
</dbReference>
<evidence type="ECO:0000256" key="5">
    <source>
        <dbReference type="ARBA" id="ARBA00022902"/>
    </source>
</evidence>
<dbReference type="SMART" id="SM00209">
    <property type="entry name" value="TSP1"/>
    <property type="match status" value="6"/>
</dbReference>
<dbReference type="InterPro" id="IPR036383">
    <property type="entry name" value="TSP1_rpt_sf"/>
</dbReference>
<reference evidence="13" key="2">
    <citation type="submission" date="2022-10" db="EMBL/GenBank/DDBJ databases">
        <authorList>
            <consortium name="ENA_rothamsted_submissions"/>
            <consortium name="culmorum"/>
            <person name="King R."/>
        </authorList>
    </citation>
    <scope>NUCLEOTIDE SEQUENCE</scope>
</reference>
<dbReference type="Gene3D" id="2.20.100.10">
    <property type="entry name" value="Thrombospondin type-1 (TSP1) repeat"/>
    <property type="match status" value="5"/>
</dbReference>
<dbReference type="FunFam" id="2.20.100.10:FF:000021">
    <property type="entry name" value="semaphorin-5B isoform X1"/>
    <property type="match status" value="1"/>
</dbReference>
<keyword evidence="8" id="KW-1015">Disulfide bond</keyword>
<evidence type="ECO:0000256" key="1">
    <source>
        <dbReference type="ARBA" id="ARBA00004167"/>
    </source>
</evidence>
<dbReference type="InterPro" id="IPR000884">
    <property type="entry name" value="TSP1_rpt"/>
</dbReference>
<keyword evidence="2 11" id="KW-0812">Transmembrane</keyword>
<evidence type="ECO:0000256" key="8">
    <source>
        <dbReference type="ARBA" id="ARBA00023157"/>
    </source>
</evidence>
<dbReference type="SUPFAM" id="SSF103575">
    <property type="entry name" value="Plexin repeat"/>
    <property type="match status" value="1"/>
</dbReference>
<dbReference type="AlphaFoldDB" id="A0A9P0GS35"/>
<evidence type="ECO:0000256" key="6">
    <source>
        <dbReference type="ARBA" id="ARBA00022989"/>
    </source>
</evidence>
<dbReference type="PROSITE" id="PS50092">
    <property type="entry name" value="TSP1"/>
    <property type="match status" value="6"/>
</dbReference>
<dbReference type="PANTHER" id="PTHR11036:SF79">
    <property type="entry name" value="SEMAPHORIN 5C, ISOFORM A"/>
    <property type="match status" value="1"/>
</dbReference>
<comment type="subcellular location">
    <subcellularLocation>
        <location evidence="1">Membrane</location>
        <topology evidence="1">Single-pass membrane protein</topology>
    </subcellularLocation>
</comment>
<accession>A0A9P0GS35</accession>
<keyword evidence="6 11" id="KW-1133">Transmembrane helix</keyword>
<reference evidence="13" key="1">
    <citation type="submission" date="2022-01" db="EMBL/GenBank/DDBJ databases">
        <authorList>
            <person name="King R."/>
        </authorList>
    </citation>
    <scope>NUCLEOTIDE SEQUENCE</scope>
</reference>
<dbReference type="GO" id="GO:0005886">
    <property type="term" value="C:plasma membrane"/>
    <property type="evidence" value="ECO:0007669"/>
    <property type="project" value="TreeGrafter"/>
</dbReference>
<dbReference type="InterPro" id="IPR057563">
    <property type="entry name" value="Sema5A/B-like_TSP-1"/>
</dbReference>
<evidence type="ECO:0000256" key="7">
    <source>
        <dbReference type="ARBA" id="ARBA00023136"/>
    </source>
</evidence>
<keyword evidence="4" id="KW-0221">Differentiation</keyword>
<protein>
    <recommendedName>
        <fullName evidence="12">Sema domain-containing protein</fullName>
    </recommendedName>
</protein>
<gene>
    <name evidence="13" type="ORF">PHAECO_LOCUS4092</name>
</gene>
<keyword evidence="14" id="KW-1185">Reference proteome</keyword>
<feature type="transmembrane region" description="Helical" evidence="11">
    <location>
        <begin position="939"/>
        <end position="964"/>
    </location>
</feature>
<dbReference type="EMBL" id="OU896720">
    <property type="protein sequence ID" value="CAH1153476.1"/>
    <property type="molecule type" value="Genomic_DNA"/>
</dbReference>
<evidence type="ECO:0000256" key="2">
    <source>
        <dbReference type="ARBA" id="ARBA00022692"/>
    </source>
</evidence>
<keyword evidence="3" id="KW-0677">Repeat</keyword>
<evidence type="ECO:0000313" key="14">
    <source>
        <dbReference type="Proteomes" id="UP001153737"/>
    </source>
</evidence>
<dbReference type="GO" id="GO:0030335">
    <property type="term" value="P:positive regulation of cell migration"/>
    <property type="evidence" value="ECO:0007669"/>
    <property type="project" value="TreeGrafter"/>
</dbReference>
<evidence type="ECO:0000259" key="12">
    <source>
        <dbReference type="PROSITE" id="PS51004"/>
    </source>
</evidence>
<dbReference type="PANTHER" id="PTHR11036">
    <property type="entry name" value="SEMAPHORIN"/>
    <property type="match status" value="1"/>
</dbReference>
<dbReference type="FunFam" id="2.20.100.10:FF:000001">
    <property type="entry name" value="semaphorin-5A isoform X1"/>
    <property type="match status" value="1"/>
</dbReference>
<dbReference type="InterPro" id="IPR036352">
    <property type="entry name" value="Semap_dom_sf"/>
</dbReference>
<proteinExistence type="predicted"/>
<evidence type="ECO:0000313" key="13">
    <source>
        <dbReference type="EMBL" id="CAH1153476.1"/>
    </source>
</evidence>
<evidence type="ECO:0000256" key="9">
    <source>
        <dbReference type="ARBA" id="ARBA00023180"/>
    </source>
</evidence>
<organism evidence="13 14">
    <name type="scientific">Phaedon cochleariae</name>
    <name type="common">Mustard beetle</name>
    <dbReference type="NCBI Taxonomy" id="80249"/>
    <lineage>
        <taxon>Eukaryota</taxon>
        <taxon>Metazoa</taxon>
        <taxon>Ecdysozoa</taxon>
        <taxon>Arthropoda</taxon>
        <taxon>Hexapoda</taxon>
        <taxon>Insecta</taxon>
        <taxon>Pterygota</taxon>
        <taxon>Neoptera</taxon>
        <taxon>Endopterygota</taxon>
        <taxon>Coleoptera</taxon>
        <taxon>Polyphaga</taxon>
        <taxon>Cucujiformia</taxon>
        <taxon>Chrysomeloidea</taxon>
        <taxon>Chrysomelidae</taxon>
        <taxon>Chrysomelinae</taxon>
        <taxon>Chrysomelini</taxon>
        <taxon>Phaedon</taxon>
    </lineage>
</organism>
<evidence type="ECO:0000256" key="11">
    <source>
        <dbReference type="SAM" id="Phobius"/>
    </source>
</evidence>
<keyword evidence="7 11" id="KW-0472">Membrane</keyword>
<dbReference type="GO" id="GO:0030215">
    <property type="term" value="F:semaphorin receptor binding"/>
    <property type="evidence" value="ECO:0007669"/>
    <property type="project" value="InterPro"/>
</dbReference>
<dbReference type="Pfam" id="PF23260">
    <property type="entry name" value="TSP1_2"/>
    <property type="match status" value="1"/>
</dbReference>
<dbReference type="Gene3D" id="3.30.1680.10">
    <property type="entry name" value="ligand-binding face of the semaphorins, domain 2"/>
    <property type="match status" value="1"/>
</dbReference>
<name>A0A9P0GS35_PHACE</name>
<keyword evidence="9" id="KW-0325">Glycoprotein</keyword>
<evidence type="ECO:0000256" key="3">
    <source>
        <dbReference type="ARBA" id="ARBA00022737"/>
    </source>
</evidence>
<dbReference type="SUPFAM" id="SSF101912">
    <property type="entry name" value="Sema domain"/>
    <property type="match status" value="1"/>
</dbReference>
<dbReference type="PROSITE" id="PS51004">
    <property type="entry name" value="SEMA"/>
    <property type="match status" value="1"/>
</dbReference>